<comment type="cofactor">
    <cofactor evidence="1">
        <name>Mg(2+)</name>
        <dbReference type="ChEBI" id="CHEBI:18420"/>
    </cofactor>
</comment>
<protein>
    <submittedName>
        <fullName evidence="4">Diacylglycerol kinase family enzyme</fullName>
    </submittedName>
</protein>
<dbReference type="Proteomes" id="UP000199820">
    <property type="component" value="Unassembled WGS sequence"/>
</dbReference>
<accession>A0A1I0DCB2</accession>
<keyword evidence="5" id="KW-1185">Reference proteome</keyword>
<reference evidence="4 5" key="1">
    <citation type="submission" date="2016-10" db="EMBL/GenBank/DDBJ databases">
        <authorList>
            <person name="de Groot N.N."/>
        </authorList>
    </citation>
    <scope>NUCLEOTIDE SEQUENCE [LARGE SCALE GENOMIC DNA]</scope>
    <source>
        <strain evidence="4 5">KH1P1</strain>
    </source>
</reference>
<dbReference type="InterPro" id="IPR016064">
    <property type="entry name" value="NAD/diacylglycerol_kinase_sf"/>
</dbReference>
<dbReference type="EMBL" id="FOIL01000011">
    <property type="protein sequence ID" value="SET29605.1"/>
    <property type="molecule type" value="Genomic_DNA"/>
</dbReference>
<gene>
    <name evidence="4" type="ORF">SAMN04487771_101136</name>
</gene>
<dbReference type="AlphaFoldDB" id="A0A1I0DCB2"/>
<proteinExistence type="inferred from homology"/>
<dbReference type="Pfam" id="PF00781">
    <property type="entry name" value="DAGK_cat"/>
    <property type="match status" value="1"/>
</dbReference>
<dbReference type="RefSeq" id="WP_074649071.1">
    <property type="nucleotide sequence ID" value="NZ_FOIL01000011.1"/>
</dbReference>
<evidence type="ECO:0000313" key="5">
    <source>
        <dbReference type="Proteomes" id="UP000199820"/>
    </source>
</evidence>
<dbReference type="InterPro" id="IPR017438">
    <property type="entry name" value="ATP-NAD_kinase_N"/>
</dbReference>
<organism evidence="4 5">
    <name type="scientific">[Clostridium] aminophilum</name>
    <dbReference type="NCBI Taxonomy" id="1526"/>
    <lineage>
        <taxon>Bacteria</taxon>
        <taxon>Bacillati</taxon>
        <taxon>Bacillota</taxon>
        <taxon>Clostridia</taxon>
        <taxon>Lachnospirales</taxon>
        <taxon>Lachnospiraceae</taxon>
    </lineage>
</organism>
<dbReference type="SMART" id="SM00046">
    <property type="entry name" value="DAGKc"/>
    <property type="match status" value="1"/>
</dbReference>
<dbReference type="InterPro" id="IPR050187">
    <property type="entry name" value="Lipid_Phosphate_FormReg"/>
</dbReference>
<name>A0A1I0DCB2_9FIRM</name>
<keyword evidence="4" id="KW-0808">Transferase</keyword>
<dbReference type="Gene3D" id="2.60.200.40">
    <property type="match status" value="1"/>
</dbReference>
<evidence type="ECO:0000256" key="2">
    <source>
        <dbReference type="ARBA" id="ARBA00005983"/>
    </source>
</evidence>
<evidence type="ECO:0000313" key="4">
    <source>
        <dbReference type="EMBL" id="SET29605.1"/>
    </source>
</evidence>
<evidence type="ECO:0000259" key="3">
    <source>
        <dbReference type="PROSITE" id="PS50146"/>
    </source>
</evidence>
<dbReference type="OrthoDB" id="9786026at2"/>
<dbReference type="GO" id="GO:0016301">
    <property type="term" value="F:kinase activity"/>
    <property type="evidence" value="ECO:0007669"/>
    <property type="project" value="UniProtKB-KW"/>
</dbReference>
<dbReference type="PROSITE" id="PS50146">
    <property type="entry name" value="DAGK"/>
    <property type="match status" value="1"/>
</dbReference>
<comment type="similarity">
    <text evidence="2">Belongs to the diacylglycerol/lipid kinase family.</text>
</comment>
<sequence>MYYFIVNPNSGSGRGLKVWQTIERIIARKHIEYEAYLTEGPEQAGEYAAAITESLRKQYESTSEEESTDETETADEHVMVIVGGDGTFSEVLNGMDTDAPVTVGYVPVGVGNDLARSLRLSRSVNSRIRRILRAKKYRNLDYGIMTVDGADGEACHRRFIVSSGIGLDADICHREDSMMLKILFGKLRLDRLSRFFARYHSCRSAVPSKGYIVLNGERRVEFNNIYFVSAMLLPYECGGMKIGRDAGRGNGELSICVYSNSSRTELMNAMRCAAGGRRKIRGLRTYSCKEAKIHTEIPFLVHADGESSGNAMTDIQVSCVKGKIRMII</sequence>
<dbReference type="eggNOG" id="COG1597">
    <property type="taxonomic scope" value="Bacteria"/>
</dbReference>
<dbReference type="PANTHER" id="PTHR12358">
    <property type="entry name" value="SPHINGOSINE KINASE"/>
    <property type="match status" value="1"/>
</dbReference>
<keyword evidence="4" id="KW-0418">Kinase</keyword>
<dbReference type="Gene3D" id="3.40.50.10330">
    <property type="entry name" value="Probable inorganic polyphosphate/atp-NAD kinase, domain 1"/>
    <property type="match status" value="1"/>
</dbReference>
<dbReference type="PANTHER" id="PTHR12358:SF54">
    <property type="entry name" value="SPHINGOSINE KINASE RELATED PROTEIN"/>
    <property type="match status" value="1"/>
</dbReference>
<dbReference type="SUPFAM" id="SSF111331">
    <property type="entry name" value="NAD kinase/diacylglycerol kinase-like"/>
    <property type="match status" value="1"/>
</dbReference>
<dbReference type="InterPro" id="IPR001206">
    <property type="entry name" value="Diacylglycerol_kinase_cat_dom"/>
</dbReference>
<dbReference type="STRING" id="1526.SAMN02910262_01988"/>
<evidence type="ECO:0000256" key="1">
    <source>
        <dbReference type="ARBA" id="ARBA00001946"/>
    </source>
</evidence>
<feature type="domain" description="DAGKc" evidence="3">
    <location>
        <begin position="1"/>
        <end position="149"/>
    </location>
</feature>